<feature type="region of interest" description="Disordered" evidence="1">
    <location>
        <begin position="195"/>
        <end position="230"/>
    </location>
</feature>
<feature type="compositionally biased region" description="Polar residues" evidence="1">
    <location>
        <begin position="259"/>
        <end position="278"/>
    </location>
</feature>
<feature type="domain" description="PID" evidence="2">
    <location>
        <begin position="306"/>
        <end position="432"/>
    </location>
</feature>
<proteinExistence type="predicted"/>
<sequence>MKTAAASRTNGNSGTLYSQVTSYYASDFVPSRETRVSSNPLLQEHLFTRSADLLHPFNPRVPPVRSPGVHIKPLPLQGKYIELYFTSRNRSESGRQLSEEDLYSTVRRPHSNSDPAGLQAFGSVPPPVVERRKRPSLASSRLCDVLEEEVAMYRPTSFALAITENPIIFDEEEDGDLNTNGQGILADRHYYLPTKQNGESSTPVFSPSPSPSPPLAGGPAMTTQPHSSREGDMPLALLHELHPLRQWSVQKSGSLENLLSQRKPNPTSSPANVFSSPGSKRRVSEPAIAKDKGADMDLFLWNSSGEEISRFSVAYLGSCDIDQYHGCVDECAKRLFDNKAMLKATDVLAQVCTRKIRLYPPSRHGPLFKSFTVSEVLEVSQCSKNKRLVGIVLWQGKIPHCHLLRCPDQIISNDFLQSLELAVLSMREATDHGVDELHESLPLSLSCFPQEQLSASLTAVYIGCTRSPSHKEQSISDIIGKALTELKPSQSHEVSVNLTLSNVEVKDSKGRILLFQHTRAIQCLGVYQIDSRYLGYVTRDSNKSTAGHVFWFGTHQEVVKMVTALKSICQVSYQRQQETANETGLLSRLKSLRLQRSFSSHSSTSTSTSSSFAPHSPSFQSYLSSTSHVQSSLLDVPRKRKDGVTVPTINPSVSEFSEEEYVKFSLSYVGTANLQTPFTPQSILEALEAFNEKGVAAGMAPPIGNNNIIGMYVSPLGINLSDKKQKNFVNRNYPRKSIVGYCRHPFDKRYFSFATLRPGFEEQVKVHLFIESSGQVVDQIMESIQFWLQIPPVK</sequence>
<dbReference type="Proteomes" id="UP000007879">
    <property type="component" value="Unassembled WGS sequence"/>
</dbReference>
<feature type="domain" description="PID" evidence="2">
    <location>
        <begin position="659"/>
        <end position="792"/>
    </location>
</feature>
<dbReference type="EnsemblMetazoa" id="XM_019996190.1">
    <property type="protein sequence ID" value="XP_019851749.1"/>
    <property type="gene ID" value="LOC109581780"/>
</dbReference>
<dbReference type="AlphaFoldDB" id="A0A1X7UYR2"/>
<evidence type="ECO:0000313" key="4">
    <source>
        <dbReference type="Proteomes" id="UP000007879"/>
    </source>
</evidence>
<dbReference type="InterPro" id="IPR006020">
    <property type="entry name" value="PTB/PI_dom"/>
</dbReference>
<feature type="compositionally biased region" description="Pro residues" evidence="1">
    <location>
        <begin position="206"/>
        <end position="216"/>
    </location>
</feature>
<dbReference type="EnsemblMetazoa" id="Aqu2.1.32497_001">
    <property type="protein sequence ID" value="Aqu2.1.32497_001"/>
    <property type="gene ID" value="Aqu2.1.32497"/>
</dbReference>
<reference evidence="4" key="1">
    <citation type="journal article" date="2010" name="Nature">
        <title>The Amphimedon queenslandica genome and the evolution of animal complexity.</title>
        <authorList>
            <person name="Srivastava M."/>
            <person name="Simakov O."/>
            <person name="Chapman J."/>
            <person name="Fahey B."/>
            <person name="Gauthier M.E."/>
            <person name="Mitros T."/>
            <person name="Richards G.S."/>
            <person name="Conaco C."/>
            <person name="Dacre M."/>
            <person name="Hellsten U."/>
            <person name="Larroux C."/>
            <person name="Putnam N.H."/>
            <person name="Stanke M."/>
            <person name="Adamska M."/>
            <person name="Darling A."/>
            <person name="Degnan S.M."/>
            <person name="Oakley T.H."/>
            <person name="Plachetzki D.C."/>
            <person name="Zhai Y."/>
            <person name="Adamski M."/>
            <person name="Calcino A."/>
            <person name="Cummins S.F."/>
            <person name="Goodstein D.M."/>
            <person name="Harris C."/>
            <person name="Jackson D.J."/>
            <person name="Leys S.P."/>
            <person name="Shu S."/>
            <person name="Woodcroft B.J."/>
            <person name="Vervoort M."/>
            <person name="Kosik K.S."/>
            <person name="Manning G."/>
            <person name="Degnan B.M."/>
            <person name="Rokhsar D.S."/>
        </authorList>
    </citation>
    <scope>NUCLEOTIDE SEQUENCE [LARGE SCALE GENOMIC DNA]</scope>
</reference>
<dbReference type="KEGG" id="aqu:109581780"/>
<dbReference type="SUPFAM" id="SSF50729">
    <property type="entry name" value="PH domain-like"/>
    <property type="match status" value="3"/>
</dbReference>
<evidence type="ECO:0000313" key="3">
    <source>
        <dbReference type="EnsemblMetazoa" id="Aqu2.1.32497_001"/>
    </source>
</evidence>
<gene>
    <name evidence="3" type="primary">109581780</name>
</gene>
<dbReference type="InterPro" id="IPR011993">
    <property type="entry name" value="PH-like_dom_sf"/>
</dbReference>
<feature type="region of interest" description="Disordered" evidence="1">
    <location>
        <begin position="106"/>
        <end position="132"/>
    </location>
</feature>
<dbReference type="InParanoid" id="A0A1X7UYR2"/>
<dbReference type="CDD" id="cd00934">
    <property type="entry name" value="PTB"/>
    <property type="match status" value="2"/>
</dbReference>
<accession>A0A1X7UYR2</accession>
<feature type="region of interest" description="Disordered" evidence="1">
    <location>
        <begin position="259"/>
        <end position="285"/>
    </location>
</feature>
<name>A0A1X7UYR2_AMPQE</name>
<reference evidence="3" key="2">
    <citation type="submission" date="2017-05" db="UniProtKB">
        <authorList>
            <consortium name="EnsemblMetazoa"/>
        </authorList>
    </citation>
    <scope>IDENTIFICATION</scope>
</reference>
<evidence type="ECO:0000259" key="2">
    <source>
        <dbReference type="SMART" id="SM00462"/>
    </source>
</evidence>
<dbReference type="SMART" id="SM00462">
    <property type="entry name" value="PTB"/>
    <property type="match status" value="3"/>
</dbReference>
<feature type="domain" description="PID" evidence="2">
    <location>
        <begin position="452"/>
        <end position="582"/>
    </location>
</feature>
<evidence type="ECO:0000256" key="1">
    <source>
        <dbReference type="SAM" id="MobiDB-lite"/>
    </source>
</evidence>
<protein>
    <recommendedName>
        <fullName evidence="2">PID domain-containing protein</fullName>
    </recommendedName>
</protein>
<keyword evidence="4" id="KW-1185">Reference proteome</keyword>
<dbReference type="Gene3D" id="2.30.29.30">
    <property type="entry name" value="Pleckstrin-homology domain (PH domain)/Phosphotyrosine-binding domain (PTB)"/>
    <property type="match status" value="3"/>
</dbReference>
<organism evidence="3">
    <name type="scientific">Amphimedon queenslandica</name>
    <name type="common">Sponge</name>
    <dbReference type="NCBI Taxonomy" id="400682"/>
    <lineage>
        <taxon>Eukaryota</taxon>
        <taxon>Metazoa</taxon>
        <taxon>Porifera</taxon>
        <taxon>Demospongiae</taxon>
        <taxon>Heteroscleromorpha</taxon>
        <taxon>Haplosclerida</taxon>
        <taxon>Niphatidae</taxon>
        <taxon>Amphimedon</taxon>
    </lineage>
</organism>